<dbReference type="EMBL" id="KX009059">
    <property type="protein sequence ID" value="ARO44847.1"/>
    <property type="molecule type" value="Genomic_DNA"/>
</dbReference>
<keyword evidence="1" id="KW-0614">Plasmid</keyword>
<evidence type="ECO:0000313" key="1">
    <source>
        <dbReference type="EMBL" id="ARO44847.1"/>
    </source>
</evidence>
<dbReference type="AlphaFoldDB" id="A0A2P0QEU2"/>
<organism evidence="1">
    <name type="scientific">Pseudomonas syringae pv. actinidiae</name>
    <dbReference type="NCBI Taxonomy" id="103796"/>
    <lineage>
        <taxon>Bacteria</taxon>
        <taxon>Pseudomonadati</taxon>
        <taxon>Pseudomonadota</taxon>
        <taxon>Gammaproteobacteria</taxon>
        <taxon>Pseudomonadales</taxon>
        <taxon>Pseudomonadaceae</taxon>
        <taxon>Pseudomonas</taxon>
        <taxon>Pseudomonas syringae</taxon>
    </lineage>
</organism>
<accession>A0A2P0QEU2</accession>
<geneLocation type="plasmid" evidence="1">
    <name>pMG1_RT685</name>
</geneLocation>
<name>A0A2P0QEU2_PSESF</name>
<sequence>MVLTNFVSTNLFDVVFVEYASVNWPVNLVNVAATLLIPGCSIEKTMPARYET</sequence>
<proteinExistence type="predicted"/>
<reference evidence="1" key="1">
    <citation type="submission" date="2016-03" db="EMBL/GenBank/DDBJ databases">
        <title>The evolution of Pseudomonas syringae pv. actinidiae in New Zealand.</title>
        <authorList>
            <person name="Taiaroa G."/>
            <person name="Poulter R.T.M."/>
            <person name="Lamont I."/>
            <person name="Stockwell P."/>
            <person name="Butler M.I."/>
        </authorList>
    </citation>
    <scope>NUCLEOTIDE SEQUENCE</scope>
    <source>
        <strain evidence="1">RT685</strain>
        <plasmid evidence="1">pMG1_RT685</plasmid>
    </source>
</reference>
<protein>
    <submittedName>
        <fullName evidence="1">Uncharacterized protein</fullName>
    </submittedName>
</protein>